<keyword evidence="7" id="KW-1185">Reference proteome</keyword>
<dbReference type="GO" id="GO:0008817">
    <property type="term" value="F:corrinoid adenosyltransferase activity"/>
    <property type="evidence" value="ECO:0007669"/>
    <property type="project" value="TreeGrafter"/>
</dbReference>
<dbReference type="OMA" id="MAVEYCK"/>
<organism evidence="6 7">
    <name type="scientific">Anaeramoeba ignava</name>
    <name type="common">Anaerobic marine amoeba</name>
    <dbReference type="NCBI Taxonomy" id="1746090"/>
    <lineage>
        <taxon>Eukaryota</taxon>
        <taxon>Metamonada</taxon>
        <taxon>Anaeramoebidae</taxon>
        <taxon>Anaeramoeba</taxon>
    </lineage>
</organism>
<evidence type="ECO:0000256" key="2">
    <source>
        <dbReference type="ARBA" id="ARBA00022741"/>
    </source>
</evidence>
<evidence type="ECO:0000313" key="7">
    <source>
        <dbReference type="Proteomes" id="UP001149090"/>
    </source>
</evidence>
<proteinExistence type="inferred from homology"/>
<dbReference type="Pfam" id="PF01923">
    <property type="entry name" value="Cob_adeno_trans"/>
    <property type="match status" value="1"/>
</dbReference>
<evidence type="ECO:0000256" key="3">
    <source>
        <dbReference type="ARBA" id="ARBA00022840"/>
    </source>
</evidence>
<comment type="caution">
    <text evidence="6">The sequence shown here is derived from an EMBL/GenBank/DDBJ whole genome shotgun (WGS) entry which is preliminary data.</text>
</comment>
<keyword evidence="2 4" id="KW-0547">Nucleotide-binding</keyword>
<keyword evidence="1 4" id="KW-0808">Transferase</keyword>
<name>A0A9Q0LP40_ANAIG</name>
<dbReference type="EMBL" id="JAPDFW010000059">
    <property type="protein sequence ID" value="KAJ5077121.1"/>
    <property type="molecule type" value="Genomic_DNA"/>
</dbReference>
<protein>
    <submittedName>
        <fullName evidence="6">Corrinoid adenosyltransferase</fullName>
    </submittedName>
</protein>
<accession>A0A9Q0LP40</accession>
<evidence type="ECO:0000256" key="1">
    <source>
        <dbReference type="ARBA" id="ARBA00022679"/>
    </source>
</evidence>
<comment type="similarity">
    <text evidence="4">Belongs to the Cob(I)alamin adenosyltransferase family.</text>
</comment>
<keyword evidence="3 4" id="KW-0067">ATP-binding</keyword>
<feature type="domain" description="Cobalamin adenosyltransferase-like" evidence="5">
    <location>
        <begin position="3"/>
        <end position="131"/>
    </location>
</feature>
<gene>
    <name evidence="6" type="ORF">M0811_00441</name>
</gene>
<dbReference type="InterPro" id="IPR016030">
    <property type="entry name" value="CblAdoTrfase-like"/>
</dbReference>
<sequence>MIIRLARTFCKEEMNPIHYILQDIQSLLIEVGASIATPQKNSIERVKRKTHFDEKHIKKLEDLIDEIDTKLPKLTKFILPSGGKSSSFLHVSRSVCRRAERRIVALADDIDPNILKFINRLSDLLFQLSRLSAKNYGEPEIVHKKVEQIKNIFLKEKEKEEK</sequence>
<dbReference type="AlphaFoldDB" id="A0A9Q0LP40"/>
<dbReference type="InterPro" id="IPR036451">
    <property type="entry name" value="CblAdoTrfase-like_sf"/>
</dbReference>
<dbReference type="InterPro" id="IPR029499">
    <property type="entry name" value="PduO-typ"/>
</dbReference>
<reference evidence="6" key="1">
    <citation type="submission" date="2022-10" db="EMBL/GenBank/DDBJ databases">
        <title>Novel sulphate-reducing endosymbionts in the free-living metamonad Anaeramoeba.</title>
        <authorList>
            <person name="Jerlstrom-Hultqvist J."/>
            <person name="Cepicka I."/>
            <person name="Gallot-Lavallee L."/>
            <person name="Salas-Leiva D."/>
            <person name="Curtis B.A."/>
            <person name="Zahonova K."/>
            <person name="Pipaliya S."/>
            <person name="Dacks J."/>
            <person name="Roger A.J."/>
        </authorList>
    </citation>
    <scope>NUCLEOTIDE SEQUENCE</scope>
    <source>
        <strain evidence="6">BMAN</strain>
    </source>
</reference>
<evidence type="ECO:0000256" key="4">
    <source>
        <dbReference type="RuleBase" id="RU366026"/>
    </source>
</evidence>
<evidence type="ECO:0000313" key="6">
    <source>
        <dbReference type="EMBL" id="KAJ5077121.1"/>
    </source>
</evidence>
<dbReference type="OrthoDB" id="549173at2759"/>
<dbReference type="PANTHER" id="PTHR12213">
    <property type="entry name" value="CORRINOID ADENOSYLTRANSFERASE"/>
    <property type="match status" value="1"/>
</dbReference>
<dbReference type="GO" id="GO:0005524">
    <property type="term" value="F:ATP binding"/>
    <property type="evidence" value="ECO:0007669"/>
    <property type="project" value="UniProtKB-UniRule"/>
</dbReference>
<dbReference type="Gene3D" id="1.20.1200.10">
    <property type="entry name" value="Cobalamin adenosyltransferase-like"/>
    <property type="match status" value="1"/>
</dbReference>
<evidence type="ECO:0000259" key="5">
    <source>
        <dbReference type="Pfam" id="PF01923"/>
    </source>
</evidence>
<dbReference type="PANTHER" id="PTHR12213:SF0">
    <property type="entry name" value="CORRINOID ADENOSYLTRANSFERASE MMAB"/>
    <property type="match status" value="1"/>
</dbReference>
<dbReference type="SUPFAM" id="SSF89028">
    <property type="entry name" value="Cobalamin adenosyltransferase-like"/>
    <property type="match status" value="1"/>
</dbReference>
<dbReference type="Proteomes" id="UP001149090">
    <property type="component" value="Unassembled WGS sequence"/>
</dbReference>